<evidence type="ECO:0000256" key="1">
    <source>
        <dbReference type="ARBA" id="ARBA00022603"/>
    </source>
</evidence>
<keyword evidence="1 3" id="KW-0489">Methyltransferase</keyword>
<evidence type="ECO:0000256" key="2">
    <source>
        <dbReference type="ARBA" id="ARBA00022679"/>
    </source>
</evidence>
<dbReference type="GO" id="GO:0052913">
    <property type="term" value="F:16S rRNA (guanine(966)-N(2))-methyltransferase activity"/>
    <property type="evidence" value="ECO:0007669"/>
    <property type="project" value="UniProtKB-EC"/>
</dbReference>
<evidence type="ECO:0000313" key="3">
    <source>
        <dbReference type="EMBL" id="AZK44498.1"/>
    </source>
</evidence>
<gene>
    <name evidence="3" type="primary">rsmD</name>
    <name evidence="3" type="ORF">EEI45_06955</name>
</gene>
<dbReference type="InterPro" id="IPR029063">
    <property type="entry name" value="SAM-dependent_MTases_sf"/>
</dbReference>
<dbReference type="PIRSF" id="PIRSF004553">
    <property type="entry name" value="CHP00095"/>
    <property type="match status" value="1"/>
</dbReference>
<dbReference type="Pfam" id="PF03602">
    <property type="entry name" value="Cons_hypoth95"/>
    <property type="match status" value="1"/>
</dbReference>
<dbReference type="PANTHER" id="PTHR43542">
    <property type="entry name" value="METHYLTRANSFERASE"/>
    <property type="match status" value="1"/>
</dbReference>
<dbReference type="SUPFAM" id="SSF53335">
    <property type="entry name" value="S-adenosyl-L-methionine-dependent methyltransferases"/>
    <property type="match status" value="1"/>
</dbReference>
<dbReference type="KEGG" id="eri:EEI45_06955"/>
<sequence>MRVVAGTFGSRPIKTLKGDTTRPTTDKVRAAIFNRIGPFFNEGKMLDVFGGSGAMALESISRGIEHAVVFEKDVRAYNVIRDNIKTFDLEGCVQLKKGDSMKLLETVSGFFEFVFLDPPYRYEHTLEIIKIIIKRSLVAEDGLIICETDKNYDLPDVIDGFYLDCVKEYGISKVRYYKKDN</sequence>
<dbReference type="Gene3D" id="3.40.50.150">
    <property type="entry name" value="Vaccinia Virus protein VP39"/>
    <property type="match status" value="1"/>
</dbReference>
<dbReference type="EMBL" id="CP034234">
    <property type="protein sequence ID" value="AZK44498.1"/>
    <property type="molecule type" value="Genomic_DNA"/>
</dbReference>
<dbReference type="CDD" id="cd02440">
    <property type="entry name" value="AdoMet_MTases"/>
    <property type="match status" value="1"/>
</dbReference>
<dbReference type="EC" id="2.1.1.171" evidence="3"/>
<reference evidence="3 4" key="1">
    <citation type="journal article" date="2020" name="Int. J. Syst. Evol. Microbiol.">
        <title>Description of Erysipelothrix piscisicarius sp. nov., an emergent fish pathogen, and assessment of virulence using a tiger barb (Puntigrus tetrazona) infection model.</title>
        <authorList>
            <person name="Pomaranski E.K."/>
            <person name="Griffin M.J."/>
            <person name="Camus A.C."/>
            <person name="Armwood A.R."/>
            <person name="Shelley J."/>
            <person name="Waldbieser G.C."/>
            <person name="LaFrentz B.R."/>
            <person name="Garcia J.C."/>
            <person name="Yanong R."/>
            <person name="Soto E."/>
        </authorList>
    </citation>
    <scope>NUCLEOTIDE SEQUENCE [LARGE SCALE GENOMIC DNA]</scope>
    <source>
        <strain evidence="3 4">15TAL0474</strain>
    </source>
</reference>
<dbReference type="RefSeq" id="WP_125164667.1">
    <property type="nucleotide sequence ID" value="NZ_CP034234.1"/>
</dbReference>
<proteinExistence type="predicted"/>
<dbReference type="InterPro" id="IPR004398">
    <property type="entry name" value="RNA_MeTrfase_RsmD"/>
</dbReference>
<organism evidence="3 4">
    <name type="scientific">Erysipelothrix piscisicarius</name>
    <dbReference type="NCBI Taxonomy" id="2485784"/>
    <lineage>
        <taxon>Bacteria</taxon>
        <taxon>Bacillati</taxon>
        <taxon>Bacillota</taxon>
        <taxon>Erysipelotrichia</taxon>
        <taxon>Erysipelotrichales</taxon>
        <taxon>Erysipelotrichaceae</taxon>
        <taxon>Erysipelothrix</taxon>
    </lineage>
</organism>
<name>A0A3Q8S317_9FIRM</name>
<dbReference type="AlphaFoldDB" id="A0A3Q8S317"/>
<dbReference type="Proteomes" id="UP000278804">
    <property type="component" value="Chromosome"/>
</dbReference>
<keyword evidence="2 3" id="KW-0808">Transferase</keyword>
<dbReference type="PANTHER" id="PTHR43542:SF1">
    <property type="entry name" value="METHYLTRANSFERASE"/>
    <property type="match status" value="1"/>
</dbReference>
<protein>
    <submittedName>
        <fullName evidence="3">16S rRNA (Guanine(966)-N(2))-methyltransferase RsmD</fullName>
        <ecNumber evidence="3">2.1.1.171</ecNumber>
    </submittedName>
</protein>
<keyword evidence="4" id="KW-1185">Reference proteome</keyword>
<dbReference type="NCBIfam" id="TIGR00095">
    <property type="entry name" value="16S rRNA (guanine(966)-N(2))-methyltransferase RsmD"/>
    <property type="match status" value="1"/>
</dbReference>
<evidence type="ECO:0000313" key="4">
    <source>
        <dbReference type="Proteomes" id="UP000278804"/>
    </source>
</evidence>
<accession>A0A3Q8S317</accession>